<dbReference type="Pfam" id="PF04109">
    <property type="entry name" value="ATG9"/>
    <property type="match status" value="1"/>
</dbReference>
<dbReference type="PANTHER" id="PTHR13038:SF10">
    <property type="entry name" value="AUTOPHAGY-RELATED PROTEIN 9"/>
    <property type="match status" value="1"/>
</dbReference>
<evidence type="ECO:0000256" key="2">
    <source>
        <dbReference type="ARBA" id="ARBA00004477"/>
    </source>
</evidence>
<dbReference type="GO" id="GO:0034497">
    <property type="term" value="P:protein localization to phagophore assembly site"/>
    <property type="evidence" value="ECO:0007669"/>
    <property type="project" value="TreeGrafter"/>
</dbReference>
<feature type="region of interest" description="Disordered" evidence="20">
    <location>
        <begin position="839"/>
        <end position="872"/>
    </location>
</feature>
<feature type="compositionally biased region" description="Polar residues" evidence="20">
    <location>
        <begin position="850"/>
        <end position="863"/>
    </location>
</feature>
<keyword evidence="10 19" id="KW-0072">Autophagy</keyword>
<sequence length="896" mass="101540">MMASNVFSRVPSRSFYDELRGGRDGDYDGGDDRAGLLDRENLNHDFLHDDLERAEALGVHDSHSALGEQAHPTGRGRGRQSHTGRPPRPVPSGGGWPPHHEDVNNDVPESLLIEHRGGAQAGPSGTQQHREARHGEAAMPGPLPARSHWETAQVQQRLHNDDIFGPARRGNAAPGSFLTGGILGNARKRAEWRWANVSNLDKFIKEVYDYYLGCGIWCILLERALHLFNVTFVAVLLTFLTQCVDYGKIRGSQKLPEILVPQCTRNMSGLWNLGLWMFAFYFIWKSVQYLLDIRRLLNVRDFYLYMLEIPDDDMQTVTWQEVVARVMTLRDQNIKTAGNLTRHQRQFLGSQSKERLDASDIANRLMRRENYMIALFNKDILDLTIPLPFIPNHQLLSRTLEWTLMFSILDLVFDDQGQVNQQFLKADRRGELSMKLRTRFFFSGVMILIMSPFVVGYLMIVYFLTYFYEAQKNPAVLSARSYTPLAEWKFREFNELPHLFRKRLDMSHPFASHYMDQFPKVRVEMVAKTVSFVAGSLATVLAVASIVDSDLFLGFEITPERNVLFYAAVFGGIWAFARGSVSEENTVFDPEYALRNVIEYTHYQPDHWQDRLHSYDIKMEFSTLYKMRIIIFFEEILSILTVPFVLFSSLPKSSDQIIDFFREFTIHIDGLGYVCSFAEFDFKKAVGTSKPADGGGDVRDDYYATKHGKMEASYYGFLGNYGNFALNPKTSAPSHLPPNMRHTFHPPPAWPTMNSPTLAADMQASRGGRTERGRSRTAPRNPPFRGPGHHLSPMASILLDPHHQPPTTPRNMHAPRQQRAGHAAVDSSNIIEEGLEEDVSESGGELDASAWQTSPTKNLTRENSGVEAGEAGHDVGVVQLMKQFHQAHKSRPLGGL</sequence>
<evidence type="ECO:0000256" key="13">
    <source>
        <dbReference type="ARBA" id="ARBA00023136"/>
    </source>
</evidence>
<evidence type="ECO:0000256" key="3">
    <source>
        <dbReference type="ARBA" id="ARBA00004511"/>
    </source>
</evidence>
<comment type="catalytic activity">
    <reaction evidence="16">
        <text>a 1,2-diacyl-sn-glycero-3-phosphoethanolamine(in) = a 1,2-diacyl-sn-glycero-3-phosphoethanolamine(out)</text>
        <dbReference type="Rhea" id="RHEA:38895"/>
        <dbReference type="ChEBI" id="CHEBI:64612"/>
    </reaction>
</comment>
<reference evidence="21" key="1">
    <citation type="submission" date="2023-06" db="EMBL/GenBank/DDBJ databases">
        <title>Genome-scale phylogeny and comparative genomics of the fungal order Sordariales.</title>
        <authorList>
            <consortium name="Lawrence Berkeley National Laboratory"/>
            <person name="Hensen N."/>
            <person name="Bonometti L."/>
            <person name="Westerberg I."/>
            <person name="Brannstrom I.O."/>
            <person name="Guillou S."/>
            <person name="Cros-Aarteil S."/>
            <person name="Calhoun S."/>
            <person name="Haridas S."/>
            <person name="Kuo A."/>
            <person name="Mondo S."/>
            <person name="Pangilinan J."/>
            <person name="Riley R."/>
            <person name="LaButti K."/>
            <person name="Andreopoulos B."/>
            <person name="Lipzen A."/>
            <person name="Chen C."/>
            <person name="Yanf M."/>
            <person name="Daum C."/>
            <person name="Ng V."/>
            <person name="Clum A."/>
            <person name="Steindorff A."/>
            <person name="Ohm R."/>
            <person name="Martin F."/>
            <person name="Silar P."/>
            <person name="Natvig D."/>
            <person name="Lalanne C."/>
            <person name="Gautier V."/>
            <person name="Ament-velasquez S.L."/>
            <person name="Kruys A."/>
            <person name="Hutchinson M.I."/>
            <person name="Powell A.J."/>
            <person name="Barry K."/>
            <person name="Miller A.N."/>
            <person name="Grigoriev I.V."/>
            <person name="Debuchy R."/>
            <person name="Gladieux P."/>
            <person name="Thoren M.H."/>
            <person name="Johannesson H."/>
        </authorList>
    </citation>
    <scope>NUCLEOTIDE SEQUENCE</scope>
    <source>
        <strain evidence="21">SMH3187-1</strain>
    </source>
</reference>
<evidence type="ECO:0000256" key="14">
    <source>
        <dbReference type="ARBA" id="ARBA00023329"/>
    </source>
</evidence>
<evidence type="ECO:0000256" key="19">
    <source>
        <dbReference type="RuleBase" id="RU364027"/>
    </source>
</evidence>
<feature type="region of interest" description="Disordered" evidence="20">
    <location>
        <begin position="761"/>
        <end position="814"/>
    </location>
</feature>
<feature type="region of interest" description="Disordered" evidence="20">
    <location>
        <begin position="1"/>
        <end position="34"/>
    </location>
</feature>
<feature type="transmembrane region" description="Helical" evidence="19">
    <location>
        <begin position="629"/>
        <end position="647"/>
    </location>
</feature>
<evidence type="ECO:0000256" key="4">
    <source>
        <dbReference type="ARBA" id="ARBA00004653"/>
    </source>
</evidence>
<dbReference type="GO" id="GO:0006869">
    <property type="term" value="P:lipid transport"/>
    <property type="evidence" value="ECO:0007669"/>
    <property type="project" value="UniProtKB-KW"/>
</dbReference>
<evidence type="ECO:0000256" key="18">
    <source>
        <dbReference type="ARBA" id="ARBA00024631"/>
    </source>
</evidence>
<keyword evidence="13 19" id="KW-0472">Membrane</keyword>
<comment type="caution">
    <text evidence="19">Lacks conserved residue(s) required for the propagation of feature annotation.</text>
</comment>
<dbReference type="GO" id="GO:0034045">
    <property type="term" value="C:phagophore assembly site membrane"/>
    <property type="evidence" value="ECO:0007669"/>
    <property type="project" value="UniProtKB-SubCell"/>
</dbReference>
<feature type="transmembrane region" description="Helical" evidence="19">
    <location>
        <begin position="530"/>
        <end position="551"/>
    </location>
</feature>
<name>A0AA40K907_9PEZI</name>
<comment type="function">
    <text evidence="19">Phospholipid scramblase involved in autophagy. Cycles between the preautophagosomal structure/phagophore assembly site (PAS) and the cytoplasmic vesicle pool and supplies membrane for the growing autophagosome. Lipid scramblase activity plays a key role in preautophagosomal structure/phagophore assembly by distributing the phospholipids that arrive through ATG2 from the cytoplasmic to the luminal leaflet of the bilayer, thereby driving autophagosomal membrane expansion.</text>
</comment>
<dbReference type="EMBL" id="JAUKUD010000003">
    <property type="protein sequence ID" value="KAK0750403.1"/>
    <property type="molecule type" value="Genomic_DNA"/>
</dbReference>
<keyword evidence="7 19" id="KW-0813">Transport</keyword>
<comment type="caution">
    <text evidence="21">The sequence shown here is derived from an EMBL/GenBank/DDBJ whole genome shotgun (WGS) entry which is preliminary data.</text>
</comment>
<feature type="region of interest" description="Disordered" evidence="20">
    <location>
        <begin position="117"/>
        <end position="144"/>
    </location>
</feature>
<keyword evidence="8 19" id="KW-0812">Transmembrane</keyword>
<evidence type="ECO:0000313" key="21">
    <source>
        <dbReference type="EMBL" id="KAK0750403.1"/>
    </source>
</evidence>
<keyword evidence="11" id="KW-0333">Golgi apparatus</keyword>
<evidence type="ECO:0000256" key="15">
    <source>
        <dbReference type="ARBA" id="ARBA00024479"/>
    </source>
</evidence>
<evidence type="ECO:0000256" key="12">
    <source>
        <dbReference type="ARBA" id="ARBA00023055"/>
    </source>
</evidence>
<dbReference type="GO" id="GO:0000422">
    <property type="term" value="P:autophagy of mitochondrion"/>
    <property type="evidence" value="ECO:0007669"/>
    <property type="project" value="TreeGrafter"/>
</dbReference>
<feature type="transmembrane region" description="Helical" evidence="19">
    <location>
        <begin position="563"/>
        <end position="581"/>
    </location>
</feature>
<dbReference type="GO" id="GO:0030659">
    <property type="term" value="C:cytoplasmic vesicle membrane"/>
    <property type="evidence" value="ECO:0007669"/>
    <property type="project" value="UniProtKB-SubCell"/>
</dbReference>
<dbReference type="GO" id="GO:0005776">
    <property type="term" value="C:autophagosome"/>
    <property type="evidence" value="ECO:0007669"/>
    <property type="project" value="TreeGrafter"/>
</dbReference>
<feature type="region of interest" description="Disordered" evidence="20">
    <location>
        <begin position="62"/>
        <end position="105"/>
    </location>
</feature>
<evidence type="ECO:0000313" key="22">
    <source>
        <dbReference type="Proteomes" id="UP001172155"/>
    </source>
</evidence>
<comment type="similarity">
    <text evidence="5 19">Belongs to the ATG9 family.</text>
</comment>
<accession>A0AA40K907</accession>
<dbReference type="PANTHER" id="PTHR13038">
    <property type="entry name" value="APG9 AUTOPHAGY 9"/>
    <property type="match status" value="1"/>
</dbReference>
<evidence type="ECO:0000256" key="20">
    <source>
        <dbReference type="SAM" id="MobiDB-lite"/>
    </source>
</evidence>
<evidence type="ECO:0000256" key="6">
    <source>
        <dbReference type="ARBA" id="ARBA00018074"/>
    </source>
</evidence>
<feature type="transmembrane region" description="Helical" evidence="19">
    <location>
        <begin position="440"/>
        <end position="468"/>
    </location>
</feature>
<evidence type="ECO:0000256" key="9">
    <source>
        <dbReference type="ARBA" id="ARBA00022989"/>
    </source>
</evidence>
<dbReference type="Proteomes" id="UP001172155">
    <property type="component" value="Unassembled WGS sequence"/>
</dbReference>
<evidence type="ECO:0000256" key="17">
    <source>
        <dbReference type="ARBA" id="ARBA00024621"/>
    </source>
</evidence>
<evidence type="ECO:0000256" key="11">
    <source>
        <dbReference type="ARBA" id="ARBA00023034"/>
    </source>
</evidence>
<keyword evidence="9 19" id="KW-1133">Transmembrane helix</keyword>
<comment type="catalytic activity">
    <reaction evidence="18">
        <text>a 1,2-diacyl-sn-glycero-3-phosphocholine(in) = a 1,2-diacyl-sn-glycero-3-phosphocholine(out)</text>
        <dbReference type="Rhea" id="RHEA:38571"/>
        <dbReference type="ChEBI" id="CHEBI:57643"/>
    </reaction>
</comment>
<evidence type="ECO:0000256" key="1">
    <source>
        <dbReference type="ARBA" id="ARBA00004439"/>
    </source>
</evidence>
<keyword evidence="22" id="KW-1185">Reference proteome</keyword>
<evidence type="ECO:0000256" key="10">
    <source>
        <dbReference type="ARBA" id="ARBA00023006"/>
    </source>
</evidence>
<comment type="catalytic activity">
    <reaction evidence="15">
        <text>a 1,2-diacyl-sn-glycero-3-phospho-L-serine(in) = a 1,2-diacyl-sn-glycero-3-phospho-L-serine(out)</text>
        <dbReference type="Rhea" id="RHEA:38663"/>
        <dbReference type="ChEBI" id="CHEBI:57262"/>
    </reaction>
</comment>
<dbReference type="GO" id="GO:0000139">
    <property type="term" value="C:Golgi membrane"/>
    <property type="evidence" value="ECO:0007669"/>
    <property type="project" value="UniProtKB-SubCell"/>
</dbReference>
<comment type="subcellular location">
    <subcellularLocation>
        <location evidence="1">Cytoplasmic vesicle membrane</location>
        <topology evidence="1">Multi-pass membrane protein</topology>
    </subcellularLocation>
    <subcellularLocation>
        <location evidence="2">Endoplasmic reticulum membrane</location>
        <topology evidence="2">Multi-pass membrane protein</topology>
    </subcellularLocation>
    <subcellularLocation>
        <location evidence="4">Golgi apparatus membrane</location>
        <topology evidence="4">Multi-pass membrane protein</topology>
    </subcellularLocation>
    <subcellularLocation>
        <location evidence="3 19">Preautophagosomal structure membrane</location>
        <topology evidence="3 19">Multi-pass membrane protein</topology>
    </subcellularLocation>
</comment>
<feature type="compositionally biased region" description="Basic and acidic residues" evidence="20">
    <location>
        <begin position="15"/>
        <end position="34"/>
    </location>
</feature>
<evidence type="ECO:0000256" key="8">
    <source>
        <dbReference type="ARBA" id="ARBA00022692"/>
    </source>
</evidence>
<comment type="catalytic activity">
    <reaction evidence="17">
        <text>a 1,2-diacyl-sn-glycero-3-phospho-(1D-myo-inositol-3-phosphate)(in) = a 1,2-diacyl-sn-glycero-3-phospho-(1D-myo-inositol-3-phosphate)(out)</text>
        <dbReference type="Rhea" id="RHEA:67920"/>
        <dbReference type="ChEBI" id="CHEBI:58088"/>
    </reaction>
</comment>
<proteinExistence type="inferred from homology"/>
<dbReference type="InterPro" id="IPR007241">
    <property type="entry name" value="Autophagy-rel_prot_9"/>
</dbReference>
<dbReference type="GO" id="GO:0005789">
    <property type="term" value="C:endoplasmic reticulum membrane"/>
    <property type="evidence" value="ECO:0007669"/>
    <property type="project" value="UniProtKB-SubCell"/>
</dbReference>
<evidence type="ECO:0000256" key="7">
    <source>
        <dbReference type="ARBA" id="ARBA00022448"/>
    </source>
</evidence>
<dbReference type="GO" id="GO:0061709">
    <property type="term" value="P:reticulophagy"/>
    <property type="evidence" value="ECO:0007669"/>
    <property type="project" value="TreeGrafter"/>
</dbReference>
<evidence type="ECO:0000256" key="16">
    <source>
        <dbReference type="ARBA" id="ARBA00024615"/>
    </source>
</evidence>
<organism evidence="21 22">
    <name type="scientific">Schizothecium vesticola</name>
    <dbReference type="NCBI Taxonomy" id="314040"/>
    <lineage>
        <taxon>Eukaryota</taxon>
        <taxon>Fungi</taxon>
        <taxon>Dikarya</taxon>
        <taxon>Ascomycota</taxon>
        <taxon>Pezizomycotina</taxon>
        <taxon>Sordariomycetes</taxon>
        <taxon>Sordariomycetidae</taxon>
        <taxon>Sordariales</taxon>
        <taxon>Schizotheciaceae</taxon>
        <taxon>Schizothecium</taxon>
    </lineage>
</organism>
<keyword evidence="14" id="KW-0968">Cytoplasmic vesicle</keyword>
<keyword evidence="12 19" id="KW-0445">Lipid transport</keyword>
<dbReference type="GO" id="GO:0034727">
    <property type="term" value="P:piecemeal microautophagy of the nucleus"/>
    <property type="evidence" value="ECO:0007669"/>
    <property type="project" value="TreeGrafter"/>
</dbReference>
<protein>
    <recommendedName>
        <fullName evidence="6 19">Autophagy-related protein 9</fullName>
    </recommendedName>
</protein>
<dbReference type="AlphaFoldDB" id="A0AA40K907"/>
<evidence type="ECO:0000256" key="5">
    <source>
        <dbReference type="ARBA" id="ARBA00006185"/>
    </source>
</evidence>
<gene>
    <name evidence="21" type="ORF">B0T18DRAFT_126524</name>
</gene>